<feature type="compositionally biased region" description="Basic and acidic residues" evidence="8">
    <location>
        <begin position="360"/>
        <end position="391"/>
    </location>
</feature>
<dbReference type="InterPro" id="IPR005651">
    <property type="entry name" value="Trm112-like"/>
</dbReference>
<comment type="subcellular location">
    <subcellularLocation>
        <location evidence="2">Cytoplasm</location>
    </subcellularLocation>
    <subcellularLocation>
        <location evidence="1">Nucleus</location>
    </subcellularLocation>
</comment>
<feature type="compositionally biased region" description="Polar residues" evidence="8">
    <location>
        <begin position="208"/>
        <end position="227"/>
    </location>
</feature>
<dbReference type="PANTHER" id="PTHR12773">
    <property type="entry name" value="UPF0315 PROTEIN-RELATED"/>
    <property type="match status" value="1"/>
</dbReference>
<evidence type="ECO:0000313" key="10">
    <source>
        <dbReference type="Proteomes" id="UP000189274"/>
    </source>
</evidence>
<feature type="compositionally biased region" description="Polar residues" evidence="8">
    <location>
        <begin position="163"/>
        <end position="174"/>
    </location>
</feature>
<evidence type="ECO:0000256" key="6">
    <source>
        <dbReference type="ARBA" id="ARBA00069342"/>
    </source>
</evidence>
<feature type="compositionally biased region" description="Polar residues" evidence="8">
    <location>
        <begin position="290"/>
        <end position="303"/>
    </location>
</feature>
<evidence type="ECO:0000256" key="8">
    <source>
        <dbReference type="SAM" id="MobiDB-lite"/>
    </source>
</evidence>
<name>A0A1V2LQI3_PICKU</name>
<feature type="region of interest" description="Disordered" evidence="8">
    <location>
        <begin position="442"/>
        <end position="461"/>
    </location>
</feature>
<dbReference type="GO" id="GO:0070476">
    <property type="term" value="P:rRNA (guanine-N7)-methylation"/>
    <property type="evidence" value="ECO:0007669"/>
    <property type="project" value="TreeGrafter"/>
</dbReference>
<feature type="region of interest" description="Disordered" evidence="8">
    <location>
        <begin position="149"/>
        <end position="177"/>
    </location>
</feature>
<evidence type="ECO:0000256" key="2">
    <source>
        <dbReference type="ARBA" id="ARBA00004496"/>
    </source>
</evidence>
<evidence type="ECO:0000256" key="5">
    <source>
        <dbReference type="ARBA" id="ARBA00023242"/>
    </source>
</evidence>
<dbReference type="VEuPathDB" id="FungiDB:C5L36_0C07410"/>
<dbReference type="Proteomes" id="UP000189274">
    <property type="component" value="Unassembled WGS sequence"/>
</dbReference>
<dbReference type="GO" id="GO:0046982">
    <property type="term" value="F:protein heterodimerization activity"/>
    <property type="evidence" value="ECO:0007669"/>
    <property type="project" value="InterPro"/>
</dbReference>
<dbReference type="InterPro" id="IPR039127">
    <property type="entry name" value="Trm112"/>
</dbReference>
<keyword evidence="4" id="KW-0963">Cytoplasm</keyword>
<keyword evidence="5" id="KW-0539">Nucleus</keyword>
<evidence type="ECO:0000256" key="7">
    <source>
        <dbReference type="ARBA" id="ARBA00083044"/>
    </source>
</evidence>
<evidence type="ECO:0000256" key="4">
    <source>
        <dbReference type="ARBA" id="ARBA00022490"/>
    </source>
</evidence>
<protein>
    <recommendedName>
        <fullName evidence="6">Multifunctional methyltransferase subunit trm112</fullName>
    </recommendedName>
    <alternativeName>
        <fullName evidence="7">eRF1 methyltransferase subunit trm112</fullName>
    </alternativeName>
</protein>
<feature type="compositionally biased region" description="Low complexity" evidence="8">
    <location>
        <begin position="150"/>
        <end position="161"/>
    </location>
</feature>
<organism evidence="9 10">
    <name type="scientific">Pichia kudriavzevii</name>
    <name type="common">Yeast</name>
    <name type="synonym">Issatchenkia orientalis</name>
    <dbReference type="NCBI Taxonomy" id="4909"/>
    <lineage>
        <taxon>Eukaryota</taxon>
        <taxon>Fungi</taxon>
        <taxon>Dikarya</taxon>
        <taxon>Ascomycota</taxon>
        <taxon>Saccharomycotina</taxon>
        <taxon>Pichiomycetes</taxon>
        <taxon>Pichiales</taxon>
        <taxon>Pichiaceae</taxon>
        <taxon>Pichia</taxon>
    </lineage>
</organism>
<dbReference type="EMBL" id="MQVM01000005">
    <property type="protein sequence ID" value="ONH75871.1"/>
    <property type="molecule type" value="Genomic_DNA"/>
</dbReference>
<dbReference type="PANTHER" id="PTHR12773:SF0">
    <property type="entry name" value="MULTIFUNCTIONAL METHYLTRANSFERASE SUBUNIT TRM112-LIKE PROTEIN"/>
    <property type="match status" value="1"/>
</dbReference>
<evidence type="ECO:0000256" key="3">
    <source>
        <dbReference type="ARBA" id="ARBA00007980"/>
    </source>
</evidence>
<dbReference type="GO" id="GO:0005634">
    <property type="term" value="C:nucleus"/>
    <property type="evidence" value="ECO:0007669"/>
    <property type="project" value="UniProtKB-SubCell"/>
</dbReference>
<accession>A0A1V2LQI3</accession>
<proteinExistence type="inferred from homology"/>
<dbReference type="VEuPathDB" id="FungiDB:C5L36_0C07400"/>
<feature type="region of interest" description="Disordered" evidence="8">
    <location>
        <begin position="275"/>
        <end position="307"/>
    </location>
</feature>
<dbReference type="AlphaFoldDB" id="A0A1V2LQI3"/>
<reference evidence="10" key="1">
    <citation type="journal article" date="2017" name="Genome Announc.">
        <title>Genome sequences of Cyberlindnera fabianii 65, Pichia kudriavzevii 129, and Saccharomyces cerevisiae 131 isolated from fermented masau fruits in Zimbabwe.</title>
        <authorList>
            <person name="van Rijswijck I.M.H."/>
            <person name="Derks M.F.L."/>
            <person name="Abee T."/>
            <person name="de Ridder D."/>
            <person name="Smid E.J."/>
        </authorList>
    </citation>
    <scope>NUCLEOTIDE SEQUENCE [LARGE SCALE GENOMIC DNA]</scope>
    <source>
        <strain evidence="10">129</strain>
    </source>
</reference>
<feature type="compositionally biased region" description="Basic and acidic residues" evidence="8">
    <location>
        <begin position="240"/>
        <end position="260"/>
    </location>
</feature>
<dbReference type="GO" id="GO:0030488">
    <property type="term" value="P:tRNA methylation"/>
    <property type="evidence" value="ECO:0007669"/>
    <property type="project" value="TreeGrafter"/>
</dbReference>
<sequence length="513" mass="58043">MKFLTTNFVRCAVKSCDGTEGSFPLRYRECQLQLEEQDFDPEFVISMLERLNWSALVKVANDLGNTSLPPQKPEHIEENEILLKDLHSLLLETNITEGQMVCNNCKHIYYIKNGIASFLLPPHLAKYQNSPLSTQQTGFYDASSHLTDVSSFPTPTSPGSPYNRGTQKGRNNDSPLFLENLSDTKEISFDQPQTPKIEEDDPFIVQTPPATNDFPNCDTPSTTVNNSAHDDYFTHGLHSNTKEREPQTQNHDDNHDDVIRPRRLTKIRNLFKFSGHEDSAVSDDPPATGENGSNSNHQDSLNHNSKDKDLDYEHEEQSISLMQKFRRKRTPSSPVLKSEKNEPKTMDNVVEIDLAEQNLDLDKDNDDPTEKKDVELNDESRDELKPLKAEPKGFIQKRLRRVTSAPLSLRNLTENHGNNGVPVEKVDELINHIGEIKISKSSKQTSTLRSKRKTSTSTAVTGESDPFKDFNSISIIHDDDSEIMRFEGSDIGEITYTLQSTGSETFSKKFLKM</sequence>
<dbReference type="Pfam" id="PF03966">
    <property type="entry name" value="Trm112p"/>
    <property type="match status" value="1"/>
</dbReference>
<comment type="similarity">
    <text evidence="3">Belongs to the TRM112 family.</text>
</comment>
<dbReference type="FunFam" id="2.20.25.10:FF:000021">
    <property type="entry name" value="Multifunctional methyltransferase subunit trm112"/>
    <property type="match status" value="1"/>
</dbReference>
<comment type="caution">
    <text evidence="9">The sequence shown here is derived from an EMBL/GenBank/DDBJ whole genome shotgun (WGS) entry which is preliminary data.</text>
</comment>
<dbReference type="Gene3D" id="2.20.25.10">
    <property type="match status" value="1"/>
</dbReference>
<dbReference type="GO" id="GO:0005737">
    <property type="term" value="C:cytoplasm"/>
    <property type="evidence" value="ECO:0007669"/>
    <property type="project" value="UniProtKB-SubCell"/>
</dbReference>
<feature type="region of interest" description="Disordered" evidence="8">
    <location>
        <begin position="191"/>
        <end position="261"/>
    </location>
</feature>
<feature type="region of interest" description="Disordered" evidence="8">
    <location>
        <begin position="322"/>
        <end position="392"/>
    </location>
</feature>
<evidence type="ECO:0000256" key="1">
    <source>
        <dbReference type="ARBA" id="ARBA00004123"/>
    </source>
</evidence>
<gene>
    <name evidence="9" type="ORF">BOH78_1426</name>
</gene>
<evidence type="ECO:0000313" key="9">
    <source>
        <dbReference type="EMBL" id="ONH75871.1"/>
    </source>
</evidence>